<evidence type="ECO:0000313" key="13">
    <source>
        <dbReference type="Proteomes" id="UP000799441"/>
    </source>
</evidence>
<dbReference type="SUPFAM" id="SSF50630">
    <property type="entry name" value="Acid proteases"/>
    <property type="match status" value="1"/>
</dbReference>
<evidence type="ECO:0000256" key="3">
    <source>
        <dbReference type="ARBA" id="ARBA00022729"/>
    </source>
</evidence>
<dbReference type="Pfam" id="PF00026">
    <property type="entry name" value="Asp"/>
    <property type="match status" value="1"/>
</dbReference>
<evidence type="ECO:0000256" key="7">
    <source>
        <dbReference type="ARBA" id="ARBA00068059"/>
    </source>
</evidence>
<evidence type="ECO:0000256" key="5">
    <source>
        <dbReference type="ARBA" id="ARBA00022801"/>
    </source>
</evidence>
<dbReference type="GO" id="GO:0006508">
    <property type="term" value="P:proteolysis"/>
    <property type="evidence" value="ECO:0007669"/>
    <property type="project" value="UniProtKB-KW"/>
</dbReference>
<dbReference type="OrthoDB" id="771136at2759"/>
<name>A0A9P4UK06_9PEZI</name>
<sequence length="473" mass="50033">MRTAFHTLAAAAVFAAATTSALNLQKRSDGFAPRVVQHDIQRRRPDNPIEHDRSRMAKRAGTVQVDLENEETLYYMEVKIGTPEQTIKLHLDTGSSDLWVNVADSSLCSSNNDVCADSGTYNANKSDTYNYINSDFKITYVDGSGSSGDYVTDVVKFSNITLESQQFGIGYQSTSQEGILGIGYPVNEVALSNGGKKYANVPQNMLDNGLISTNSYSLWLNDLEASTGSILFGGVNEAKYTGDLYTLPILKESGEYAEFFIALTAIGANGDNGTIASDVAIPALLDSGSSLMYLPDNITQKIYDATNSQYNSDQGAAFVDCNLAKAAGSLDFTFSGPTIRVDLSELVIEAGTDSNGDKVCILGIGPAGDSASVLGDTFIRSAYIVYDLTNNEISIAQTNFNTAEDNILEITNSTGVPSATVVQNAVTSVSVSESNGARINDQGTVTVSDFAAPTAAVGYTGLAAVAAVAAFVL</sequence>
<dbReference type="PANTHER" id="PTHR47966">
    <property type="entry name" value="BETA-SITE APP-CLEAVING ENZYME, ISOFORM A-RELATED"/>
    <property type="match status" value="1"/>
</dbReference>
<dbReference type="CDD" id="cd05474">
    <property type="entry name" value="SAP_like"/>
    <property type="match status" value="1"/>
</dbReference>
<dbReference type="PROSITE" id="PS00141">
    <property type="entry name" value="ASP_PROTEASE"/>
    <property type="match status" value="1"/>
</dbReference>
<dbReference type="InterPro" id="IPR033121">
    <property type="entry name" value="PEPTIDASE_A1"/>
</dbReference>
<evidence type="ECO:0000256" key="4">
    <source>
        <dbReference type="ARBA" id="ARBA00022750"/>
    </source>
</evidence>
<organism evidence="12 13">
    <name type="scientific">Polychaeton citri CBS 116435</name>
    <dbReference type="NCBI Taxonomy" id="1314669"/>
    <lineage>
        <taxon>Eukaryota</taxon>
        <taxon>Fungi</taxon>
        <taxon>Dikarya</taxon>
        <taxon>Ascomycota</taxon>
        <taxon>Pezizomycotina</taxon>
        <taxon>Dothideomycetes</taxon>
        <taxon>Dothideomycetidae</taxon>
        <taxon>Capnodiales</taxon>
        <taxon>Capnodiaceae</taxon>
        <taxon>Polychaeton</taxon>
    </lineage>
</organism>
<dbReference type="FunFam" id="2.40.70.10:FF:000011">
    <property type="entry name" value="Aspartic protease"/>
    <property type="match status" value="1"/>
</dbReference>
<keyword evidence="5 9" id="KW-0378">Hydrolase</keyword>
<gene>
    <name evidence="12" type="ORF">K431DRAFT_129825</name>
</gene>
<dbReference type="Proteomes" id="UP000799441">
    <property type="component" value="Unassembled WGS sequence"/>
</dbReference>
<keyword evidence="3 10" id="KW-0732">Signal</keyword>
<keyword evidence="2 9" id="KW-0645">Protease</keyword>
<evidence type="ECO:0000256" key="9">
    <source>
        <dbReference type="RuleBase" id="RU000454"/>
    </source>
</evidence>
<dbReference type="PANTHER" id="PTHR47966:SF65">
    <property type="entry name" value="ASPARTIC-TYPE ENDOPEPTIDASE"/>
    <property type="match status" value="1"/>
</dbReference>
<protein>
    <recommendedName>
        <fullName evidence="7">Probable aspartic-type endopeptidase OPSB</fullName>
    </recommendedName>
    <alternativeName>
        <fullName evidence="6">Probable aspartic-type endopeptidase opsB</fullName>
    </alternativeName>
</protein>
<comment type="caution">
    <text evidence="12">The sequence shown here is derived from an EMBL/GenBank/DDBJ whole genome shotgun (WGS) entry which is preliminary data.</text>
</comment>
<feature type="active site" evidence="8">
    <location>
        <position position="92"/>
    </location>
</feature>
<dbReference type="InterPro" id="IPR033876">
    <property type="entry name" value="SAP-like"/>
</dbReference>
<dbReference type="PRINTS" id="PR00792">
    <property type="entry name" value="PEPSIN"/>
</dbReference>
<feature type="signal peptide" evidence="10">
    <location>
        <begin position="1"/>
        <end position="21"/>
    </location>
</feature>
<evidence type="ECO:0000256" key="10">
    <source>
        <dbReference type="SAM" id="SignalP"/>
    </source>
</evidence>
<dbReference type="EMBL" id="MU003823">
    <property type="protein sequence ID" value="KAF2718542.1"/>
    <property type="molecule type" value="Genomic_DNA"/>
</dbReference>
<evidence type="ECO:0000313" key="12">
    <source>
        <dbReference type="EMBL" id="KAF2718542.1"/>
    </source>
</evidence>
<feature type="domain" description="Peptidase A1" evidence="11">
    <location>
        <begin position="74"/>
        <end position="396"/>
    </location>
</feature>
<dbReference type="InterPro" id="IPR001969">
    <property type="entry name" value="Aspartic_peptidase_AS"/>
</dbReference>
<keyword evidence="13" id="KW-1185">Reference proteome</keyword>
<evidence type="ECO:0000259" key="11">
    <source>
        <dbReference type="PROSITE" id="PS51767"/>
    </source>
</evidence>
<evidence type="ECO:0000256" key="8">
    <source>
        <dbReference type="PIRSR" id="PIRSR601461-1"/>
    </source>
</evidence>
<dbReference type="Gene3D" id="2.40.70.10">
    <property type="entry name" value="Acid Proteases"/>
    <property type="match status" value="2"/>
</dbReference>
<dbReference type="AlphaFoldDB" id="A0A9P4UK06"/>
<feature type="active site" evidence="8">
    <location>
        <position position="286"/>
    </location>
</feature>
<evidence type="ECO:0000256" key="6">
    <source>
        <dbReference type="ARBA" id="ARBA00067536"/>
    </source>
</evidence>
<dbReference type="InterPro" id="IPR021109">
    <property type="entry name" value="Peptidase_aspartic_dom_sf"/>
</dbReference>
<accession>A0A9P4UK06</accession>
<dbReference type="GO" id="GO:0004190">
    <property type="term" value="F:aspartic-type endopeptidase activity"/>
    <property type="evidence" value="ECO:0007669"/>
    <property type="project" value="UniProtKB-KW"/>
</dbReference>
<comment type="similarity">
    <text evidence="1 9">Belongs to the peptidase A1 family.</text>
</comment>
<proteinExistence type="inferred from homology"/>
<evidence type="ECO:0000256" key="2">
    <source>
        <dbReference type="ARBA" id="ARBA00022670"/>
    </source>
</evidence>
<dbReference type="PROSITE" id="PS51767">
    <property type="entry name" value="PEPTIDASE_A1"/>
    <property type="match status" value="1"/>
</dbReference>
<dbReference type="InterPro" id="IPR001461">
    <property type="entry name" value="Aspartic_peptidase_A1"/>
</dbReference>
<evidence type="ECO:0000256" key="1">
    <source>
        <dbReference type="ARBA" id="ARBA00007447"/>
    </source>
</evidence>
<feature type="chain" id="PRO_5040118385" description="Probable aspartic-type endopeptidase OPSB" evidence="10">
    <location>
        <begin position="22"/>
        <end position="473"/>
    </location>
</feature>
<keyword evidence="4 9" id="KW-0064">Aspartyl protease</keyword>
<reference evidence="12" key="1">
    <citation type="journal article" date="2020" name="Stud. Mycol.">
        <title>101 Dothideomycetes genomes: a test case for predicting lifestyles and emergence of pathogens.</title>
        <authorList>
            <person name="Haridas S."/>
            <person name="Albert R."/>
            <person name="Binder M."/>
            <person name="Bloem J."/>
            <person name="Labutti K."/>
            <person name="Salamov A."/>
            <person name="Andreopoulos B."/>
            <person name="Baker S."/>
            <person name="Barry K."/>
            <person name="Bills G."/>
            <person name="Bluhm B."/>
            <person name="Cannon C."/>
            <person name="Castanera R."/>
            <person name="Culley D."/>
            <person name="Daum C."/>
            <person name="Ezra D."/>
            <person name="Gonzalez J."/>
            <person name="Henrissat B."/>
            <person name="Kuo A."/>
            <person name="Liang C."/>
            <person name="Lipzen A."/>
            <person name="Lutzoni F."/>
            <person name="Magnuson J."/>
            <person name="Mondo S."/>
            <person name="Nolan M."/>
            <person name="Ohm R."/>
            <person name="Pangilinan J."/>
            <person name="Park H.-J."/>
            <person name="Ramirez L."/>
            <person name="Alfaro M."/>
            <person name="Sun H."/>
            <person name="Tritt A."/>
            <person name="Yoshinaga Y."/>
            <person name="Zwiers L.-H."/>
            <person name="Turgeon B."/>
            <person name="Goodwin S."/>
            <person name="Spatafora J."/>
            <person name="Crous P."/>
            <person name="Grigoriev I."/>
        </authorList>
    </citation>
    <scope>NUCLEOTIDE SEQUENCE</scope>
    <source>
        <strain evidence="12">CBS 116435</strain>
    </source>
</reference>